<keyword evidence="2" id="KW-1185">Reference proteome</keyword>
<gene>
    <name evidence="1" type="ORF">J2T04_001308</name>
</gene>
<reference evidence="1 2" key="1">
    <citation type="submission" date="2023-07" db="EMBL/GenBank/DDBJ databases">
        <title>Sorghum-associated microbial communities from plants grown in Nebraska, USA.</title>
        <authorList>
            <person name="Schachtman D."/>
        </authorList>
    </citation>
    <scope>NUCLEOTIDE SEQUENCE [LARGE SCALE GENOMIC DNA]</scope>
    <source>
        <strain evidence="1 2">CC351</strain>
    </source>
</reference>
<evidence type="ECO:0000313" key="2">
    <source>
        <dbReference type="Proteomes" id="UP001235513"/>
    </source>
</evidence>
<sequence length="83" mass="9745">MTTLKEEMKEWTDADIAMHQLALQLGMIPEDDFPRFKSCYWTSSEKSKALGNILLELSKIGFLEFNQDEYTFKVNPDFIFEND</sequence>
<dbReference type="Proteomes" id="UP001235513">
    <property type="component" value="Unassembled WGS sequence"/>
</dbReference>
<dbReference type="RefSeq" id="WP_306842230.1">
    <property type="nucleotide sequence ID" value="NZ_JAUSRL010000002.1"/>
</dbReference>
<name>A0ABT9SJ19_9FLAO</name>
<evidence type="ECO:0000313" key="1">
    <source>
        <dbReference type="EMBL" id="MDP9959429.1"/>
    </source>
</evidence>
<dbReference type="EMBL" id="JAUSRL010000002">
    <property type="protein sequence ID" value="MDP9959429.1"/>
    <property type="molecule type" value="Genomic_DNA"/>
</dbReference>
<accession>A0ABT9SJ19</accession>
<organism evidence="1 2">
    <name type="scientific">Chryseobacterium lathyri</name>
    <dbReference type="NCBI Taxonomy" id="395933"/>
    <lineage>
        <taxon>Bacteria</taxon>
        <taxon>Pseudomonadati</taxon>
        <taxon>Bacteroidota</taxon>
        <taxon>Flavobacteriia</taxon>
        <taxon>Flavobacteriales</taxon>
        <taxon>Weeksellaceae</taxon>
        <taxon>Chryseobacterium group</taxon>
        <taxon>Chryseobacterium</taxon>
    </lineage>
</organism>
<proteinExistence type="predicted"/>
<protein>
    <submittedName>
        <fullName evidence="1">Uncharacterized protein</fullName>
    </submittedName>
</protein>
<comment type="caution">
    <text evidence="1">The sequence shown here is derived from an EMBL/GenBank/DDBJ whole genome shotgun (WGS) entry which is preliminary data.</text>
</comment>